<dbReference type="AlphaFoldDB" id="A0A2N9ERP9"/>
<reference evidence="1" key="1">
    <citation type="submission" date="2018-02" db="EMBL/GenBank/DDBJ databases">
        <authorList>
            <person name="Cohen D.B."/>
            <person name="Kent A.D."/>
        </authorList>
    </citation>
    <scope>NUCLEOTIDE SEQUENCE</scope>
</reference>
<accession>A0A2N9ERP9</accession>
<protein>
    <submittedName>
        <fullName evidence="1">Uncharacterized protein</fullName>
    </submittedName>
</protein>
<name>A0A2N9ERP9_FAGSY</name>
<evidence type="ECO:0000313" key="1">
    <source>
        <dbReference type="EMBL" id="SPC77512.1"/>
    </source>
</evidence>
<dbReference type="EMBL" id="OIVN01000276">
    <property type="protein sequence ID" value="SPC77512.1"/>
    <property type="molecule type" value="Genomic_DNA"/>
</dbReference>
<sequence length="80" mass="8703">MALRAPYGRCRLAGDPACRSPHRRSSSPVAPLTLSLRGSTSNPLGWQPPLVFLSLSLSVVYHQLFMAVLGLEGLLGWEGW</sequence>
<organism evidence="1">
    <name type="scientific">Fagus sylvatica</name>
    <name type="common">Beechnut</name>
    <dbReference type="NCBI Taxonomy" id="28930"/>
    <lineage>
        <taxon>Eukaryota</taxon>
        <taxon>Viridiplantae</taxon>
        <taxon>Streptophyta</taxon>
        <taxon>Embryophyta</taxon>
        <taxon>Tracheophyta</taxon>
        <taxon>Spermatophyta</taxon>
        <taxon>Magnoliopsida</taxon>
        <taxon>eudicotyledons</taxon>
        <taxon>Gunneridae</taxon>
        <taxon>Pentapetalae</taxon>
        <taxon>rosids</taxon>
        <taxon>fabids</taxon>
        <taxon>Fagales</taxon>
        <taxon>Fagaceae</taxon>
        <taxon>Fagus</taxon>
    </lineage>
</organism>
<gene>
    <name evidence="1" type="ORF">FSB_LOCUS5394</name>
</gene>
<proteinExistence type="predicted"/>